<name>A0A0E9QNC2_ANGAN</name>
<evidence type="ECO:0000313" key="1">
    <source>
        <dbReference type="EMBL" id="JAH17578.1"/>
    </source>
</evidence>
<sequence>MLLSGPDCQVQHLFSQCLRQAKKPTLSKRALPSAG</sequence>
<dbReference type="AlphaFoldDB" id="A0A0E9QNC2"/>
<proteinExistence type="predicted"/>
<reference evidence="1" key="2">
    <citation type="journal article" date="2015" name="Fish Shellfish Immunol.">
        <title>Early steps in the European eel (Anguilla anguilla)-Vibrio vulnificus interaction in the gills: Role of the RtxA13 toxin.</title>
        <authorList>
            <person name="Callol A."/>
            <person name="Pajuelo D."/>
            <person name="Ebbesson L."/>
            <person name="Teles M."/>
            <person name="MacKenzie S."/>
            <person name="Amaro C."/>
        </authorList>
    </citation>
    <scope>NUCLEOTIDE SEQUENCE</scope>
</reference>
<accession>A0A0E9QNC2</accession>
<organism evidence="1">
    <name type="scientific">Anguilla anguilla</name>
    <name type="common">European freshwater eel</name>
    <name type="synonym">Muraena anguilla</name>
    <dbReference type="NCBI Taxonomy" id="7936"/>
    <lineage>
        <taxon>Eukaryota</taxon>
        <taxon>Metazoa</taxon>
        <taxon>Chordata</taxon>
        <taxon>Craniata</taxon>
        <taxon>Vertebrata</taxon>
        <taxon>Euteleostomi</taxon>
        <taxon>Actinopterygii</taxon>
        <taxon>Neopterygii</taxon>
        <taxon>Teleostei</taxon>
        <taxon>Anguilliformes</taxon>
        <taxon>Anguillidae</taxon>
        <taxon>Anguilla</taxon>
    </lineage>
</organism>
<protein>
    <submittedName>
        <fullName evidence="1">Uncharacterized protein</fullName>
    </submittedName>
</protein>
<dbReference type="EMBL" id="GBXM01090999">
    <property type="protein sequence ID" value="JAH17578.1"/>
    <property type="molecule type" value="Transcribed_RNA"/>
</dbReference>
<reference evidence="1" key="1">
    <citation type="submission" date="2014-11" db="EMBL/GenBank/DDBJ databases">
        <authorList>
            <person name="Amaro Gonzalez C."/>
        </authorList>
    </citation>
    <scope>NUCLEOTIDE SEQUENCE</scope>
</reference>